<comment type="caution">
    <text evidence="1">The sequence shown here is derived from an EMBL/GenBank/DDBJ whole genome shotgun (WGS) entry which is preliminary data.</text>
</comment>
<organism evidence="1 2">
    <name type="scientific">Araneus ventricosus</name>
    <name type="common">Orbweaver spider</name>
    <name type="synonym">Epeira ventricosa</name>
    <dbReference type="NCBI Taxonomy" id="182803"/>
    <lineage>
        <taxon>Eukaryota</taxon>
        <taxon>Metazoa</taxon>
        <taxon>Ecdysozoa</taxon>
        <taxon>Arthropoda</taxon>
        <taxon>Chelicerata</taxon>
        <taxon>Arachnida</taxon>
        <taxon>Araneae</taxon>
        <taxon>Araneomorphae</taxon>
        <taxon>Entelegynae</taxon>
        <taxon>Araneoidea</taxon>
        <taxon>Araneidae</taxon>
        <taxon>Araneus</taxon>
    </lineage>
</organism>
<sequence length="101" mass="11444">MCSRQQKKRGTSVTLVYIIRSSVHVIGARGQDLYPAFQYVNATFDTYHSNTIDGAVQEYCNLKGDAQMESFENTFKGLFSYVNVSNMILNSFPSTHTTHHQ</sequence>
<proteinExistence type="predicted"/>
<evidence type="ECO:0000313" key="1">
    <source>
        <dbReference type="EMBL" id="GBO06492.1"/>
    </source>
</evidence>
<accession>A0A4Y2U1K4</accession>
<name>A0A4Y2U1K4_ARAVE</name>
<dbReference type="Proteomes" id="UP000499080">
    <property type="component" value="Unassembled WGS sequence"/>
</dbReference>
<evidence type="ECO:0000313" key="2">
    <source>
        <dbReference type="Proteomes" id="UP000499080"/>
    </source>
</evidence>
<reference evidence="1 2" key="1">
    <citation type="journal article" date="2019" name="Sci. Rep.">
        <title>Orb-weaving spider Araneus ventricosus genome elucidates the spidroin gene catalogue.</title>
        <authorList>
            <person name="Kono N."/>
            <person name="Nakamura H."/>
            <person name="Ohtoshi R."/>
            <person name="Moran D.A.P."/>
            <person name="Shinohara A."/>
            <person name="Yoshida Y."/>
            <person name="Fujiwara M."/>
            <person name="Mori M."/>
            <person name="Tomita M."/>
            <person name="Arakawa K."/>
        </authorList>
    </citation>
    <scope>NUCLEOTIDE SEQUENCE [LARGE SCALE GENOMIC DNA]</scope>
</reference>
<dbReference type="EMBL" id="BGPR01032801">
    <property type="protein sequence ID" value="GBO06492.1"/>
    <property type="molecule type" value="Genomic_DNA"/>
</dbReference>
<gene>
    <name evidence="1" type="ORF">AVEN_211536_1</name>
</gene>
<dbReference type="AlphaFoldDB" id="A0A4Y2U1K4"/>
<protein>
    <submittedName>
        <fullName evidence="1">Uncharacterized protein</fullName>
    </submittedName>
</protein>
<keyword evidence="2" id="KW-1185">Reference proteome</keyword>